<proteinExistence type="predicted"/>
<dbReference type="Proteomes" id="UP000028411">
    <property type="component" value="Unassembled WGS sequence"/>
</dbReference>
<evidence type="ECO:0000313" key="2">
    <source>
        <dbReference type="Proteomes" id="UP000028411"/>
    </source>
</evidence>
<accession>A0A081R9V0</accession>
<name>A0A081R9V0_SPHCR</name>
<evidence type="ECO:0000313" key="1">
    <source>
        <dbReference type="EMBL" id="KEQ51973.1"/>
    </source>
</evidence>
<comment type="caution">
    <text evidence="1">The sequence shown here is derived from an EMBL/GenBank/DDBJ whole genome shotgun (WGS) entry which is preliminary data.</text>
</comment>
<organism evidence="1 2">
    <name type="scientific">Sphingobium chlorophenolicum</name>
    <dbReference type="NCBI Taxonomy" id="46429"/>
    <lineage>
        <taxon>Bacteria</taxon>
        <taxon>Pseudomonadati</taxon>
        <taxon>Pseudomonadota</taxon>
        <taxon>Alphaproteobacteria</taxon>
        <taxon>Sphingomonadales</taxon>
        <taxon>Sphingomonadaceae</taxon>
        <taxon>Sphingobium</taxon>
    </lineage>
</organism>
<protein>
    <submittedName>
        <fullName evidence="1">Uncharacterized protein</fullName>
    </submittedName>
</protein>
<sequence length="142" mass="14537">MPAPTAPSVPDLPCALRWPRTGTSMPPTLIALTLMSSLPDRPSRPLSLTRLTVPAAGLPAGISVTPPIVTGLATASSTASPTRADLEESSCRVSNGMAMPSGRIIGWAKAGPAVAAHSRKAAGRQRITKDAYIIGRSSTGRG</sequence>
<reference evidence="1 2" key="1">
    <citation type="submission" date="2014-02" db="EMBL/GenBank/DDBJ databases">
        <title>Whole genome sequence of Sphingobium chlorophenolicum NBRC 16172.</title>
        <authorList>
            <person name="Gan H.M."/>
            <person name="Gan H.Y."/>
            <person name="Chew T.H."/>
            <person name="Savka M.A."/>
        </authorList>
    </citation>
    <scope>NUCLEOTIDE SEQUENCE [LARGE SCALE GENOMIC DNA]</scope>
    <source>
        <strain evidence="1 2">NBRC 16172</strain>
    </source>
</reference>
<dbReference type="AlphaFoldDB" id="A0A081R9V0"/>
<dbReference type="EMBL" id="JFHR01000058">
    <property type="protein sequence ID" value="KEQ51973.1"/>
    <property type="molecule type" value="Genomic_DNA"/>
</dbReference>
<gene>
    <name evidence="1" type="ORF">BV95_03788</name>
</gene>